<dbReference type="PRINTS" id="PR00081">
    <property type="entry name" value="GDHRDH"/>
</dbReference>
<dbReference type="PRINTS" id="PR00080">
    <property type="entry name" value="SDRFAMILY"/>
</dbReference>
<dbReference type="CDD" id="cd05360">
    <property type="entry name" value="SDR_c3"/>
    <property type="match status" value="1"/>
</dbReference>
<dbReference type="STRING" id="1747903.ASR47_100730"/>
<evidence type="ECO:0000313" key="7">
    <source>
        <dbReference type="Proteomes" id="UP000092713"/>
    </source>
</evidence>
<dbReference type="EMBL" id="LOCQ01000056">
    <property type="protein sequence ID" value="OBV38714.1"/>
    <property type="molecule type" value="Genomic_DNA"/>
</dbReference>
<dbReference type="InterPro" id="IPR057326">
    <property type="entry name" value="KR_dom"/>
</dbReference>
<proteinExistence type="inferred from homology"/>
<evidence type="ECO:0000256" key="3">
    <source>
        <dbReference type="RuleBase" id="RU000363"/>
    </source>
</evidence>
<dbReference type="InterPro" id="IPR036291">
    <property type="entry name" value="NAD(P)-bd_dom_sf"/>
</dbReference>
<evidence type="ECO:0000259" key="5">
    <source>
        <dbReference type="SMART" id="SM00822"/>
    </source>
</evidence>
<dbReference type="SUPFAM" id="SSF51735">
    <property type="entry name" value="NAD(P)-binding Rossmann-fold domains"/>
    <property type="match status" value="1"/>
</dbReference>
<keyword evidence="2" id="KW-0560">Oxidoreductase</keyword>
<evidence type="ECO:0000256" key="1">
    <source>
        <dbReference type="ARBA" id="ARBA00006484"/>
    </source>
</evidence>
<organism evidence="6 7">
    <name type="scientific">Janthinobacterium psychrotolerans</name>
    <dbReference type="NCBI Taxonomy" id="1747903"/>
    <lineage>
        <taxon>Bacteria</taxon>
        <taxon>Pseudomonadati</taxon>
        <taxon>Pseudomonadota</taxon>
        <taxon>Betaproteobacteria</taxon>
        <taxon>Burkholderiales</taxon>
        <taxon>Oxalobacteraceae</taxon>
        <taxon>Janthinobacterium</taxon>
    </lineage>
</organism>
<dbReference type="PROSITE" id="PS00061">
    <property type="entry name" value="ADH_SHORT"/>
    <property type="match status" value="1"/>
</dbReference>
<feature type="domain" description="Ketoreductase" evidence="5">
    <location>
        <begin position="11"/>
        <end position="193"/>
    </location>
</feature>
<comment type="caution">
    <text evidence="6">The sequence shown here is derived from an EMBL/GenBank/DDBJ whole genome shotgun (WGS) entry which is preliminary data.</text>
</comment>
<evidence type="ECO:0000256" key="2">
    <source>
        <dbReference type="ARBA" id="ARBA00023002"/>
    </source>
</evidence>
<feature type="region of interest" description="Disordered" evidence="4">
    <location>
        <begin position="274"/>
        <end position="302"/>
    </location>
</feature>
<dbReference type="Pfam" id="PF00106">
    <property type="entry name" value="adh_short"/>
    <property type="match status" value="1"/>
</dbReference>
<dbReference type="Gene3D" id="3.40.50.720">
    <property type="entry name" value="NAD(P)-binding Rossmann-like Domain"/>
    <property type="match status" value="1"/>
</dbReference>
<dbReference type="Proteomes" id="UP000092713">
    <property type="component" value="Unassembled WGS sequence"/>
</dbReference>
<feature type="compositionally biased region" description="Basic and acidic residues" evidence="4">
    <location>
        <begin position="290"/>
        <end position="302"/>
    </location>
</feature>
<sequence>MAIQLKPVKSQVMVITGATSGIGLTTARAAARKGARLVLAARDSDALDQLVTQLRADGAEALAVPVDVGVREQVEALARAAMERHGRIDTWVNNAGISIYGRLQEVPLADQERLFQTNFWGIVHGSLVALEQMKDGGAIINLGSEVSDRAVPLQGMYSASKHAVKGFTDALRMEIENDGKPVSVTLIKPAGIDTQFTSHARNYMKNEPELPAPLYAPELVADAILYAAEHPRRDIFVGGASRLISLEGMIMPRLLDKFMNLFMFRQQQKAQLSAPQRGDALYKPGKQGLRQREGGRSSKVHEHSAYTYLTTRGKPVALSLLAGGVLLAAWKLSHGTREHHR</sequence>
<dbReference type="InterPro" id="IPR002347">
    <property type="entry name" value="SDR_fam"/>
</dbReference>
<gene>
    <name evidence="6" type="ORF">ASR47_100730</name>
</gene>
<accession>A0A1A7C136</accession>
<name>A0A1A7C136_9BURK</name>
<dbReference type="SMART" id="SM00822">
    <property type="entry name" value="PKS_KR"/>
    <property type="match status" value="1"/>
</dbReference>
<evidence type="ECO:0000313" key="6">
    <source>
        <dbReference type="EMBL" id="OBV38714.1"/>
    </source>
</evidence>
<dbReference type="InterPro" id="IPR020904">
    <property type="entry name" value="Sc_DH/Rdtase_CS"/>
</dbReference>
<evidence type="ECO:0000256" key="4">
    <source>
        <dbReference type="SAM" id="MobiDB-lite"/>
    </source>
</evidence>
<protein>
    <submittedName>
        <fullName evidence="6">Short-chain dehydrogenase</fullName>
    </submittedName>
</protein>
<comment type="similarity">
    <text evidence="1 3">Belongs to the short-chain dehydrogenases/reductases (SDR) family.</text>
</comment>
<dbReference type="GO" id="GO:0016491">
    <property type="term" value="F:oxidoreductase activity"/>
    <property type="evidence" value="ECO:0007669"/>
    <property type="project" value="UniProtKB-KW"/>
</dbReference>
<keyword evidence="7" id="KW-1185">Reference proteome</keyword>
<dbReference type="OrthoDB" id="9790266at2"/>
<dbReference type="NCBIfam" id="NF005495">
    <property type="entry name" value="PRK07109.1"/>
    <property type="match status" value="1"/>
</dbReference>
<dbReference type="PATRIC" id="fig|1747903.4.peg.2271"/>
<dbReference type="RefSeq" id="WP_065308443.1">
    <property type="nucleotide sequence ID" value="NZ_LOCQ01000056.1"/>
</dbReference>
<reference evidence="6 7" key="1">
    <citation type="submission" date="2016-04" db="EMBL/GenBank/DDBJ databases">
        <title>Draft genome sequence of Janthinobacterium psychrotolerans sp. nov., isolated from freshwater sediments in Denmark.</title>
        <authorList>
            <person name="Gong X."/>
            <person name="Skrivergaard S."/>
            <person name="Korsgaard B.S."/>
            <person name="Schreiber L."/>
            <person name="Marshall I.P."/>
            <person name="Finster K."/>
            <person name="Schramm A."/>
        </authorList>
    </citation>
    <scope>NUCLEOTIDE SEQUENCE [LARGE SCALE GENOMIC DNA]</scope>
    <source>
        <strain evidence="6 7">S3-2</strain>
    </source>
</reference>
<dbReference type="AlphaFoldDB" id="A0A1A7C136"/>
<dbReference type="PANTHER" id="PTHR44196">
    <property type="entry name" value="DEHYDROGENASE/REDUCTASE SDR FAMILY MEMBER 7B"/>
    <property type="match status" value="1"/>
</dbReference>
<dbReference type="PANTHER" id="PTHR44196:SF1">
    <property type="entry name" value="DEHYDROGENASE_REDUCTASE SDR FAMILY MEMBER 7B"/>
    <property type="match status" value="1"/>
</dbReference>
<dbReference type="GO" id="GO:0016020">
    <property type="term" value="C:membrane"/>
    <property type="evidence" value="ECO:0007669"/>
    <property type="project" value="TreeGrafter"/>
</dbReference>